<gene>
    <name evidence="1" type="ORF">KC19_11G127200</name>
    <name evidence="2" type="ORF">KC19_1G019700</name>
</gene>
<reference evidence="1 3" key="1">
    <citation type="submission" date="2020-06" db="EMBL/GenBank/DDBJ databases">
        <title>WGS assembly of Ceratodon purpureus strain R40.</title>
        <authorList>
            <person name="Carey S.B."/>
            <person name="Jenkins J."/>
            <person name="Shu S."/>
            <person name="Lovell J.T."/>
            <person name="Sreedasyam A."/>
            <person name="Maumus F."/>
            <person name="Tiley G.P."/>
            <person name="Fernandez-Pozo N."/>
            <person name="Barry K."/>
            <person name="Chen C."/>
            <person name="Wang M."/>
            <person name="Lipzen A."/>
            <person name="Daum C."/>
            <person name="Saski C.A."/>
            <person name="Payton A.C."/>
            <person name="Mcbreen J.C."/>
            <person name="Conrad R.E."/>
            <person name="Kollar L.M."/>
            <person name="Olsson S."/>
            <person name="Huttunen S."/>
            <person name="Landis J.B."/>
            <person name="Wickett N.J."/>
            <person name="Johnson M.G."/>
            <person name="Rensing S.A."/>
            <person name="Grimwood J."/>
            <person name="Schmutz J."/>
            <person name="Mcdaniel S.F."/>
        </authorList>
    </citation>
    <scope>NUCLEOTIDE SEQUENCE [LARGE SCALE GENOMIC DNA]</scope>
    <source>
        <strain evidence="1 3">R40</strain>
    </source>
</reference>
<dbReference type="Proteomes" id="UP000822688">
    <property type="component" value="Chromosome 1"/>
</dbReference>
<proteinExistence type="predicted"/>
<evidence type="ECO:0000313" key="1">
    <source>
        <dbReference type="EMBL" id="KAG0557405.1"/>
    </source>
</evidence>
<protein>
    <submittedName>
        <fullName evidence="1">Uncharacterized protein</fullName>
    </submittedName>
</protein>
<evidence type="ECO:0000313" key="2">
    <source>
        <dbReference type="EMBL" id="KAG0589420.1"/>
    </source>
</evidence>
<sequence length="111" mass="12445">MRCIMRIPTGTTVKIMMAQPQPRSALQSGAAAPSTKQDPLITSLVREMESTTKNSPLCDFKKSPENLKDINTMFYCYDFVLNNISRMINQNGWNYDTSHVPSTTSAQLSHT</sequence>
<dbReference type="EMBL" id="CM026432">
    <property type="protein sequence ID" value="KAG0557405.1"/>
    <property type="molecule type" value="Genomic_DNA"/>
</dbReference>
<dbReference type="AlphaFoldDB" id="A0A8T0GFH6"/>
<keyword evidence="3" id="KW-1185">Reference proteome</keyword>
<dbReference type="EMBL" id="CM026421">
    <property type="protein sequence ID" value="KAG0589420.1"/>
    <property type="molecule type" value="Genomic_DNA"/>
</dbReference>
<organism evidence="1 3">
    <name type="scientific">Ceratodon purpureus</name>
    <name type="common">Fire moss</name>
    <name type="synonym">Dicranum purpureum</name>
    <dbReference type="NCBI Taxonomy" id="3225"/>
    <lineage>
        <taxon>Eukaryota</taxon>
        <taxon>Viridiplantae</taxon>
        <taxon>Streptophyta</taxon>
        <taxon>Embryophyta</taxon>
        <taxon>Bryophyta</taxon>
        <taxon>Bryophytina</taxon>
        <taxon>Bryopsida</taxon>
        <taxon>Dicranidae</taxon>
        <taxon>Pseudoditrichales</taxon>
        <taxon>Ditrichaceae</taxon>
        <taxon>Ceratodon</taxon>
    </lineage>
</organism>
<dbReference type="Proteomes" id="UP000822688">
    <property type="component" value="Chromosome 11"/>
</dbReference>
<evidence type="ECO:0000313" key="3">
    <source>
        <dbReference type="Proteomes" id="UP000822688"/>
    </source>
</evidence>
<comment type="caution">
    <text evidence="1">The sequence shown here is derived from an EMBL/GenBank/DDBJ whole genome shotgun (WGS) entry which is preliminary data.</text>
</comment>
<name>A0A8T0GFH6_CERPU</name>
<accession>A0A8T0GFH6</accession>